<feature type="signal peptide" evidence="2">
    <location>
        <begin position="1"/>
        <end position="28"/>
    </location>
</feature>
<dbReference type="Gene3D" id="3.40.190.10">
    <property type="entry name" value="Periplasmic binding protein-like II"/>
    <property type="match status" value="3"/>
</dbReference>
<evidence type="ECO:0000256" key="1">
    <source>
        <dbReference type="ARBA" id="ARBA00022729"/>
    </source>
</evidence>
<protein>
    <submittedName>
        <fullName evidence="4">ABC-type amino acid transport substrate-binding protein</fullName>
    </submittedName>
</protein>
<keyword evidence="5" id="KW-1185">Reference proteome</keyword>
<dbReference type="SMART" id="SM00062">
    <property type="entry name" value="PBPb"/>
    <property type="match status" value="1"/>
</dbReference>
<reference evidence="4 5" key="1">
    <citation type="submission" date="2016-10" db="EMBL/GenBank/DDBJ databases">
        <authorList>
            <person name="de Groot N.N."/>
        </authorList>
    </citation>
    <scope>NUCLEOTIDE SEQUENCE [LARGE SCALE GENOMIC DNA]</scope>
    <source>
        <strain evidence="4 5">ATCC 43154</strain>
    </source>
</reference>
<dbReference type="SUPFAM" id="SSF53850">
    <property type="entry name" value="Periplasmic binding protein-like II"/>
    <property type="match status" value="1"/>
</dbReference>
<accession>A0A1I4UN07</accession>
<evidence type="ECO:0000256" key="2">
    <source>
        <dbReference type="SAM" id="SignalP"/>
    </source>
</evidence>
<keyword evidence="1 2" id="KW-0732">Signal</keyword>
<dbReference type="EMBL" id="FOTW01000044">
    <property type="protein sequence ID" value="SFM90073.1"/>
    <property type="molecule type" value="Genomic_DNA"/>
</dbReference>
<sequence>MFPKYLRAAGAACSLAAVLLCVASPARADWSKIQQSGTLKVAVYNEFAPFSDRGAGIDVDLAQALAGKLGLKLNLLPFPAGENLNDDLRNMVWKGHYLGYGPADVMLHVPVEPQLMNENGKVQILAPYHVETVRLVRSARAIPAYAGLDSLDGKKIGVEKVSIAAMVMLGEGNGRFRDDVRIFDTAAEALEQLKAGAIDAVLANRSEIEAVFKSDPAYPLSEATFQRLPRAGWAVGMAVRKDDVEVAKLLQAAVNSLRDSGELQAIFNKYGVNVVRP</sequence>
<dbReference type="STRING" id="758825.SAMN02982985_05716"/>
<evidence type="ECO:0000313" key="5">
    <source>
        <dbReference type="Proteomes" id="UP000199470"/>
    </source>
</evidence>
<name>A0A1I4UN07_9BURK</name>
<evidence type="ECO:0000259" key="3">
    <source>
        <dbReference type="SMART" id="SM00062"/>
    </source>
</evidence>
<dbReference type="RefSeq" id="WP_093391135.1">
    <property type="nucleotide sequence ID" value="NZ_FOTW01000044.1"/>
</dbReference>
<dbReference type="AlphaFoldDB" id="A0A1I4UN07"/>
<feature type="chain" id="PRO_5011670649" evidence="2">
    <location>
        <begin position="29"/>
        <end position="277"/>
    </location>
</feature>
<gene>
    <name evidence="4" type="ORF">SAMN02982985_05716</name>
</gene>
<proteinExistence type="predicted"/>
<organism evidence="4 5">
    <name type="scientific">Rugamonas rubra</name>
    <dbReference type="NCBI Taxonomy" id="758825"/>
    <lineage>
        <taxon>Bacteria</taxon>
        <taxon>Pseudomonadati</taxon>
        <taxon>Pseudomonadota</taxon>
        <taxon>Betaproteobacteria</taxon>
        <taxon>Burkholderiales</taxon>
        <taxon>Oxalobacteraceae</taxon>
        <taxon>Telluria group</taxon>
        <taxon>Rugamonas</taxon>
    </lineage>
</organism>
<dbReference type="InterPro" id="IPR001638">
    <property type="entry name" value="Solute-binding_3/MltF_N"/>
</dbReference>
<evidence type="ECO:0000313" key="4">
    <source>
        <dbReference type="EMBL" id="SFM90073.1"/>
    </source>
</evidence>
<feature type="domain" description="Solute-binding protein family 3/N-terminal" evidence="3">
    <location>
        <begin position="38"/>
        <end position="274"/>
    </location>
</feature>
<dbReference type="OrthoDB" id="6192933at2"/>
<dbReference type="PANTHER" id="PTHR35936">
    <property type="entry name" value="MEMBRANE-BOUND LYTIC MUREIN TRANSGLYCOSYLASE F"/>
    <property type="match status" value="1"/>
</dbReference>
<dbReference type="Proteomes" id="UP000199470">
    <property type="component" value="Unassembled WGS sequence"/>
</dbReference>